<evidence type="ECO:0000256" key="4">
    <source>
        <dbReference type="ARBA" id="ARBA00022475"/>
    </source>
</evidence>
<keyword evidence="6 14" id="KW-0812">Transmembrane</keyword>
<evidence type="ECO:0000256" key="10">
    <source>
        <dbReference type="ARBA" id="ARBA00023136"/>
    </source>
</evidence>
<dbReference type="HAMAP" id="MF_00286">
    <property type="entry name" value="DsbB"/>
    <property type="match status" value="1"/>
</dbReference>
<evidence type="ECO:0000256" key="8">
    <source>
        <dbReference type="ARBA" id="ARBA00022989"/>
    </source>
</evidence>
<dbReference type="RefSeq" id="WP_035013452.1">
    <property type="nucleotide sequence ID" value="NZ_ARZY01000005.1"/>
</dbReference>
<dbReference type="GO" id="GO:0015035">
    <property type="term" value="F:protein-disulfide reductase activity"/>
    <property type="evidence" value="ECO:0007669"/>
    <property type="project" value="UniProtKB-UniRule"/>
</dbReference>
<keyword evidence="7 14" id="KW-0249">Electron transport</keyword>
<dbReference type="STRING" id="1328313.DS2_04540"/>
<evidence type="ECO:0000256" key="5">
    <source>
        <dbReference type="ARBA" id="ARBA00022519"/>
    </source>
</evidence>
<feature type="transmembrane region" description="Helical" evidence="15">
    <location>
        <begin position="147"/>
        <end position="168"/>
    </location>
</feature>
<keyword evidence="8 14" id="KW-1133">Transmembrane helix</keyword>
<evidence type="ECO:0000256" key="11">
    <source>
        <dbReference type="ARBA" id="ARBA00023157"/>
    </source>
</evidence>
<dbReference type="InterPro" id="IPR023380">
    <property type="entry name" value="DsbB-like_sf"/>
</dbReference>
<organism evidence="16 17">
    <name type="scientific">Catenovulum agarivorans DS-2</name>
    <dbReference type="NCBI Taxonomy" id="1328313"/>
    <lineage>
        <taxon>Bacteria</taxon>
        <taxon>Pseudomonadati</taxon>
        <taxon>Pseudomonadota</taxon>
        <taxon>Gammaproteobacteria</taxon>
        <taxon>Alteromonadales</taxon>
        <taxon>Alteromonadaceae</taxon>
        <taxon>Catenovulum</taxon>
    </lineage>
</organism>
<dbReference type="PANTHER" id="PTHR36570:SF2">
    <property type="entry name" value="DISULFIDE BOND FORMATION PROTEIN B"/>
    <property type="match status" value="1"/>
</dbReference>
<feature type="topological domain" description="Cytoplasmic" evidence="14">
    <location>
        <begin position="166"/>
        <end position="177"/>
    </location>
</feature>
<accession>W7QU93</accession>
<evidence type="ECO:0000256" key="7">
    <source>
        <dbReference type="ARBA" id="ARBA00022982"/>
    </source>
</evidence>
<feature type="transmembrane region" description="Helical" evidence="15">
    <location>
        <begin position="46"/>
        <end position="65"/>
    </location>
</feature>
<comment type="function">
    <text evidence="14">Required for disulfide bond formation in some periplasmic proteins. Acts by oxidizing the DsbA protein.</text>
</comment>
<comment type="caution">
    <text evidence="16">The sequence shown here is derived from an EMBL/GenBank/DDBJ whole genome shotgun (WGS) entry which is preliminary data.</text>
</comment>
<keyword evidence="11 14" id="KW-1015">Disulfide bond</keyword>
<dbReference type="Gene3D" id="1.20.1550.10">
    <property type="entry name" value="DsbB-like"/>
    <property type="match status" value="1"/>
</dbReference>
<dbReference type="eggNOG" id="COG1495">
    <property type="taxonomic scope" value="Bacteria"/>
</dbReference>
<reference evidence="16 17" key="1">
    <citation type="journal article" date="2014" name="Genome Announc.">
        <title>Draft Genome Sequence of the Agar-Degrading Bacterium Catenovulum sp. Strain DS-2, Isolated from Intestines of Haliotis diversicolor.</title>
        <authorList>
            <person name="Shan D."/>
            <person name="Li X."/>
            <person name="Gu Z."/>
            <person name="Wei G."/>
            <person name="Gao Z."/>
            <person name="Shao Z."/>
        </authorList>
    </citation>
    <scope>NUCLEOTIDE SEQUENCE [LARGE SCALE GENOMIC DNA]</scope>
    <source>
        <strain evidence="16 17">DS-2</strain>
    </source>
</reference>
<feature type="transmembrane region" description="Helical" evidence="15">
    <location>
        <begin position="12"/>
        <end position="34"/>
    </location>
</feature>
<dbReference type="NCBIfam" id="NF002485">
    <property type="entry name" value="PRK01749.1"/>
    <property type="match status" value="1"/>
</dbReference>
<comment type="similarity">
    <text evidence="2 14">Belongs to the DsbB family.</text>
</comment>
<dbReference type="PANTHER" id="PTHR36570">
    <property type="entry name" value="DISULFIDE BOND FORMATION PROTEIN B"/>
    <property type="match status" value="1"/>
</dbReference>
<evidence type="ECO:0000313" key="17">
    <source>
        <dbReference type="Proteomes" id="UP000019276"/>
    </source>
</evidence>
<evidence type="ECO:0000256" key="6">
    <source>
        <dbReference type="ARBA" id="ARBA00022692"/>
    </source>
</evidence>
<evidence type="ECO:0000256" key="9">
    <source>
        <dbReference type="ARBA" id="ARBA00023002"/>
    </source>
</evidence>
<comment type="subcellular location">
    <subcellularLocation>
        <location evidence="1">Cell inner membrane</location>
        <topology evidence="1">Multi-pass membrane protein</topology>
    </subcellularLocation>
    <subcellularLocation>
        <location evidence="14">Cell membrane</location>
        <topology evidence="14">Multi-pass membrane protein</topology>
    </subcellularLocation>
</comment>
<proteinExistence type="inferred from homology"/>
<dbReference type="GO" id="GO:0009055">
    <property type="term" value="F:electron transfer activity"/>
    <property type="evidence" value="ECO:0007669"/>
    <property type="project" value="UniProtKB-UniRule"/>
</dbReference>
<evidence type="ECO:0000256" key="1">
    <source>
        <dbReference type="ARBA" id="ARBA00004429"/>
    </source>
</evidence>
<dbReference type="InterPro" id="IPR050183">
    <property type="entry name" value="DsbB"/>
</dbReference>
<feature type="disulfide bond" description="Redox-active" evidence="14">
    <location>
        <begin position="106"/>
        <end position="132"/>
    </location>
</feature>
<dbReference type="SUPFAM" id="SSF158442">
    <property type="entry name" value="DsbB-like"/>
    <property type="match status" value="1"/>
</dbReference>
<keyword evidence="3 14" id="KW-0813">Transport</keyword>
<sequence length="177" mass="19800">MLTQITRVTNLRIFWVLLALSVLALEVAALVFQYGFGFEPCIKCVYQRLALWGVFVALLPACLFPKEKVVKLVSSLASAFFAAWGAKIAIEHVGLQNAPNPLFAFCEVVPDFPQWFAPDIWFPALFEPRGDCSAIDWTFLTLSMPQWMQIIFIGYAVLGTALFILTAVKKFSDIRGS</sequence>
<evidence type="ECO:0000256" key="13">
    <source>
        <dbReference type="ARBA" id="ARBA00023284"/>
    </source>
</evidence>
<keyword evidence="9 14" id="KW-0560">Oxidoreductase</keyword>
<comment type="caution">
    <text evidence="14">Lacks conserved residue(s) required for the propagation of feature annotation.</text>
</comment>
<dbReference type="PATRIC" id="fig|1328313.3.peg.939"/>
<protein>
    <recommendedName>
        <fullName evidence="14">Disulfide bond formation protein B</fullName>
    </recommendedName>
    <alternativeName>
        <fullName evidence="14">Disulfide oxidoreductase</fullName>
    </alternativeName>
</protein>
<evidence type="ECO:0000256" key="14">
    <source>
        <dbReference type="HAMAP-Rule" id="MF_00286"/>
    </source>
</evidence>
<evidence type="ECO:0000256" key="3">
    <source>
        <dbReference type="ARBA" id="ARBA00022448"/>
    </source>
</evidence>
<feature type="transmembrane region" description="Helical" evidence="15">
    <location>
        <begin position="72"/>
        <end position="90"/>
    </location>
</feature>
<dbReference type="OrthoDB" id="3711263at2"/>
<dbReference type="EMBL" id="ARZY01000005">
    <property type="protein sequence ID" value="EWH11413.1"/>
    <property type="molecule type" value="Genomic_DNA"/>
</dbReference>
<keyword evidence="10 14" id="KW-0472">Membrane</keyword>
<dbReference type="InterPro" id="IPR003752">
    <property type="entry name" value="DiS_bond_form_DsbB/BdbC"/>
</dbReference>
<dbReference type="InterPro" id="IPR022920">
    <property type="entry name" value="Disulphide_bond_form_DsbB"/>
</dbReference>
<dbReference type="Proteomes" id="UP000019276">
    <property type="component" value="Unassembled WGS sequence"/>
</dbReference>
<feature type="topological domain" description="Cytoplasmic" evidence="14">
    <location>
        <begin position="1"/>
        <end position="14"/>
    </location>
</feature>
<dbReference type="AlphaFoldDB" id="W7QU93"/>
<evidence type="ECO:0000256" key="2">
    <source>
        <dbReference type="ARBA" id="ARBA00008823"/>
    </source>
</evidence>
<evidence type="ECO:0000256" key="15">
    <source>
        <dbReference type="SAM" id="Phobius"/>
    </source>
</evidence>
<dbReference type="GO" id="GO:0006457">
    <property type="term" value="P:protein folding"/>
    <property type="evidence" value="ECO:0007669"/>
    <property type="project" value="InterPro"/>
</dbReference>
<keyword evidence="17" id="KW-1185">Reference proteome</keyword>
<feature type="disulfide bond" description="Redox-active" evidence="14">
    <location>
        <begin position="41"/>
        <end position="44"/>
    </location>
</feature>
<feature type="topological domain" description="Periplasmic" evidence="14">
    <location>
        <begin position="32"/>
        <end position="49"/>
    </location>
</feature>
<keyword evidence="4 14" id="KW-1003">Cell membrane</keyword>
<keyword evidence="13 14" id="KW-0676">Redox-active center</keyword>
<dbReference type="GO" id="GO:0005886">
    <property type="term" value="C:plasma membrane"/>
    <property type="evidence" value="ECO:0007669"/>
    <property type="project" value="UniProtKB-SubCell"/>
</dbReference>
<name>W7QU93_9ALTE</name>
<evidence type="ECO:0000256" key="12">
    <source>
        <dbReference type="ARBA" id="ARBA00023186"/>
    </source>
</evidence>
<dbReference type="Pfam" id="PF02600">
    <property type="entry name" value="DsbB"/>
    <property type="match status" value="1"/>
</dbReference>
<evidence type="ECO:0000313" key="16">
    <source>
        <dbReference type="EMBL" id="EWH11413.1"/>
    </source>
</evidence>
<gene>
    <name evidence="14" type="primary">dsbB</name>
    <name evidence="16" type="ORF">DS2_04540</name>
</gene>
<keyword evidence="12 14" id="KW-0143">Chaperone</keyword>
<keyword evidence="5" id="KW-0997">Cell inner membrane</keyword>